<dbReference type="Proteomes" id="UP000617734">
    <property type="component" value="Unassembled WGS sequence"/>
</dbReference>
<dbReference type="InterPro" id="IPR002052">
    <property type="entry name" value="DNA_methylase_N6_adenine_CS"/>
</dbReference>
<evidence type="ECO:0000256" key="1">
    <source>
        <dbReference type="ARBA" id="ARBA00006149"/>
    </source>
</evidence>
<name>A0A919GDK2_9ACTN</name>
<accession>A0A919GDK2</accession>
<dbReference type="InterPro" id="IPR029063">
    <property type="entry name" value="SAM-dependent_MTases_sf"/>
</dbReference>
<gene>
    <name evidence="6" type="ORF">GCM10018781_66150</name>
</gene>
<proteinExistence type="inferred from homology"/>
<dbReference type="GO" id="GO:0008170">
    <property type="term" value="F:N-methyltransferase activity"/>
    <property type="evidence" value="ECO:0007669"/>
    <property type="project" value="UniProtKB-ARBA"/>
</dbReference>
<dbReference type="GO" id="GO:0035657">
    <property type="term" value="C:eRF1 methyltransferase complex"/>
    <property type="evidence" value="ECO:0007669"/>
    <property type="project" value="TreeGrafter"/>
</dbReference>
<dbReference type="InterPro" id="IPR052190">
    <property type="entry name" value="Euk-Arch_PrmC-MTase"/>
</dbReference>
<organism evidence="6 7">
    <name type="scientific">Kitasatospora indigofera</name>
    <dbReference type="NCBI Taxonomy" id="67307"/>
    <lineage>
        <taxon>Bacteria</taxon>
        <taxon>Bacillati</taxon>
        <taxon>Actinomycetota</taxon>
        <taxon>Actinomycetes</taxon>
        <taxon>Kitasatosporales</taxon>
        <taxon>Streptomycetaceae</taxon>
        <taxon>Kitasatospora</taxon>
    </lineage>
</organism>
<dbReference type="AlphaFoldDB" id="A0A919GDK2"/>
<sequence length="229" mass="24573">MCQRRKEGQTCTMWLLKPPGVYRAQEDTDLLISSLSREHLREGDEVLDIGTGTGAVALAAAGTGARVTAIDVSRRALATAWVNGALNGRHIHVRHGDLLDPVRGRRFDLIASNPPYVPAAGDTLPTHGAARAWDAGHDGRALIDRICRDAPRGLAPGGVLLLVHSSLSGVGASCRALSRAGLRTEVVSRQRIPFGPVMTARAEWFEEQGLIPRGVRHEELAVIRGVRPA</sequence>
<dbReference type="Pfam" id="PF05175">
    <property type="entry name" value="MTS"/>
    <property type="match status" value="1"/>
</dbReference>
<feature type="domain" description="Methyltransferase small" evidence="5">
    <location>
        <begin position="14"/>
        <end position="117"/>
    </location>
</feature>
<evidence type="ECO:0000313" key="6">
    <source>
        <dbReference type="EMBL" id="GHH82036.1"/>
    </source>
</evidence>
<evidence type="ECO:0000256" key="2">
    <source>
        <dbReference type="ARBA" id="ARBA00022603"/>
    </source>
</evidence>
<dbReference type="PANTHER" id="PTHR45875">
    <property type="entry name" value="METHYLTRANSFERASE N6AMT1"/>
    <property type="match status" value="1"/>
</dbReference>
<evidence type="ECO:0000259" key="5">
    <source>
        <dbReference type="Pfam" id="PF05175"/>
    </source>
</evidence>
<dbReference type="GO" id="GO:0008276">
    <property type="term" value="F:protein methyltransferase activity"/>
    <property type="evidence" value="ECO:0007669"/>
    <property type="project" value="TreeGrafter"/>
</dbReference>
<dbReference type="InterPro" id="IPR007848">
    <property type="entry name" value="Small_mtfrase_dom"/>
</dbReference>
<keyword evidence="4" id="KW-0949">S-adenosyl-L-methionine</keyword>
<comment type="caution">
    <text evidence="6">The sequence shown here is derived from an EMBL/GenBank/DDBJ whole genome shotgun (WGS) entry which is preliminary data.</text>
</comment>
<protein>
    <submittedName>
        <fullName evidence="6">Methyltransferase</fullName>
    </submittedName>
</protein>
<evidence type="ECO:0000313" key="7">
    <source>
        <dbReference type="Proteomes" id="UP000617734"/>
    </source>
</evidence>
<dbReference type="NCBIfam" id="TIGR00537">
    <property type="entry name" value="hemK_rel_arch"/>
    <property type="match status" value="1"/>
</dbReference>
<dbReference type="SUPFAM" id="SSF53335">
    <property type="entry name" value="S-adenosyl-L-methionine-dependent methyltransferases"/>
    <property type="match status" value="1"/>
</dbReference>
<dbReference type="GO" id="GO:0008757">
    <property type="term" value="F:S-adenosylmethionine-dependent methyltransferase activity"/>
    <property type="evidence" value="ECO:0007669"/>
    <property type="project" value="TreeGrafter"/>
</dbReference>
<reference evidence="6" key="1">
    <citation type="journal article" date="2014" name="Int. J. Syst. Evol. Microbiol.">
        <title>Complete genome sequence of Corynebacterium casei LMG S-19264T (=DSM 44701T), isolated from a smear-ripened cheese.</title>
        <authorList>
            <consortium name="US DOE Joint Genome Institute (JGI-PGF)"/>
            <person name="Walter F."/>
            <person name="Albersmeier A."/>
            <person name="Kalinowski J."/>
            <person name="Ruckert C."/>
        </authorList>
    </citation>
    <scope>NUCLEOTIDE SEQUENCE</scope>
    <source>
        <strain evidence="6">JCM 4646</strain>
    </source>
</reference>
<dbReference type="EMBL" id="BNBO01000056">
    <property type="protein sequence ID" value="GHH82036.1"/>
    <property type="molecule type" value="Genomic_DNA"/>
</dbReference>
<dbReference type="PANTHER" id="PTHR45875:SF1">
    <property type="entry name" value="METHYLTRANSFERASE N6AMT1"/>
    <property type="match status" value="1"/>
</dbReference>
<dbReference type="GO" id="GO:0003676">
    <property type="term" value="F:nucleic acid binding"/>
    <property type="evidence" value="ECO:0007669"/>
    <property type="project" value="InterPro"/>
</dbReference>
<keyword evidence="2 6" id="KW-0489">Methyltransferase</keyword>
<dbReference type="PROSITE" id="PS00092">
    <property type="entry name" value="N6_MTASE"/>
    <property type="match status" value="1"/>
</dbReference>
<keyword evidence="7" id="KW-1185">Reference proteome</keyword>
<comment type="similarity">
    <text evidence="1">Belongs to the eukaryotic/archaeal PrmC-related family.</text>
</comment>
<reference evidence="6" key="2">
    <citation type="submission" date="2020-09" db="EMBL/GenBank/DDBJ databases">
        <authorList>
            <person name="Sun Q."/>
            <person name="Ohkuma M."/>
        </authorList>
    </citation>
    <scope>NUCLEOTIDE SEQUENCE</scope>
    <source>
        <strain evidence="6">JCM 4646</strain>
    </source>
</reference>
<evidence type="ECO:0000256" key="3">
    <source>
        <dbReference type="ARBA" id="ARBA00022679"/>
    </source>
</evidence>
<keyword evidence="3" id="KW-0808">Transferase</keyword>
<dbReference type="InterPro" id="IPR004557">
    <property type="entry name" value="PrmC-related"/>
</dbReference>
<dbReference type="Gene3D" id="3.40.50.150">
    <property type="entry name" value="Vaccinia Virus protein VP39"/>
    <property type="match status" value="1"/>
</dbReference>
<dbReference type="CDD" id="cd02440">
    <property type="entry name" value="AdoMet_MTases"/>
    <property type="match status" value="1"/>
</dbReference>
<dbReference type="GO" id="GO:0032259">
    <property type="term" value="P:methylation"/>
    <property type="evidence" value="ECO:0007669"/>
    <property type="project" value="UniProtKB-KW"/>
</dbReference>
<evidence type="ECO:0000256" key="4">
    <source>
        <dbReference type="ARBA" id="ARBA00022691"/>
    </source>
</evidence>